<dbReference type="AlphaFoldDB" id="F2PI35"/>
<dbReference type="Proteomes" id="UP000009169">
    <property type="component" value="Unassembled WGS sequence"/>
</dbReference>
<keyword evidence="2" id="KW-1185">Reference proteome</keyword>
<gene>
    <name evidence="1" type="ORF">TEQG_00642</name>
</gene>
<reference evidence="2" key="1">
    <citation type="journal article" date="2012" name="MBio">
        <title>Comparative genome analysis of Trichophyton rubrum and related dermatophytes reveals candidate genes involved in infection.</title>
        <authorList>
            <person name="Martinez D.A."/>
            <person name="Oliver B.G."/>
            <person name="Graeser Y."/>
            <person name="Goldberg J.M."/>
            <person name="Li W."/>
            <person name="Martinez-Rossi N.M."/>
            <person name="Monod M."/>
            <person name="Shelest E."/>
            <person name="Barton R.C."/>
            <person name="Birch E."/>
            <person name="Brakhage A.A."/>
            <person name="Chen Z."/>
            <person name="Gurr S.J."/>
            <person name="Heiman D."/>
            <person name="Heitman J."/>
            <person name="Kosti I."/>
            <person name="Rossi A."/>
            <person name="Saif S."/>
            <person name="Samalova M."/>
            <person name="Saunders C.W."/>
            <person name="Shea T."/>
            <person name="Summerbell R.C."/>
            <person name="Xu J."/>
            <person name="Young S."/>
            <person name="Zeng Q."/>
            <person name="Birren B.W."/>
            <person name="Cuomo C.A."/>
            <person name="White T.C."/>
        </authorList>
    </citation>
    <scope>NUCLEOTIDE SEQUENCE [LARGE SCALE GENOMIC DNA]</scope>
    <source>
        <strain evidence="2">ATCC MYA-4606 / CBS 127.97</strain>
    </source>
</reference>
<proteinExistence type="predicted"/>
<dbReference type="VEuPathDB" id="FungiDB:TEQG_00642"/>
<accession>F2PI35</accession>
<evidence type="ECO:0000313" key="2">
    <source>
        <dbReference type="Proteomes" id="UP000009169"/>
    </source>
</evidence>
<evidence type="ECO:0000313" key="1">
    <source>
        <dbReference type="EMBL" id="EGE01597.1"/>
    </source>
</evidence>
<sequence>MLPHLLSMYSVPSGYITYILLGERFLLRMHVNVPLYPTTFYCAERYIAQQTPLAFWSSPDLRQQGPELSLPEEILTKTTPVGHDKEAPLLVDVRGSRFTSTNTAELASKRASSPCNGVLVP</sequence>
<dbReference type="HOGENOM" id="CLU_2039715_0_0_1"/>
<organism evidence="1 2">
    <name type="scientific">Trichophyton equinum (strain ATCC MYA-4606 / CBS 127.97)</name>
    <name type="common">Horse ringworm fungus</name>
    <dbReference type="NCBI Taxonomy" id="559882"/>
    <lineage>
        <taxon>Eukaryota</taxon>
        <taxon>Fungi</taxon>
        <taxon>Dikarya</taxon>
        <taxon>Ascomycota</taxon>
        <taxon>Pezizomycotina</taxon>
        <taxon>Eurotiomycetes</taxon>
        <taxon>Eurotiomycetidae</taxon>
        <taxon>Onygenales</taxon>
        <taxon>Arthrodermataceae</taxon>
        <taxon>Trichophyton</taxon>
    </lineage>
</organism>
<protein>
    <submittedName>
        <fullName evidence="1">Uncharacterized protein</fullName>
    </submittedName>
</protein>
<dbReference type="EMBL" id="DS995719">
    <property type="protein sequence ID" value="EGE01597.1"/>
    <property type="molecule type" value="Genomic_DNA"/>
</dbReference>
<name>F2PI35_TRIEC</name>